<gene>
    <name evidence="1" type="ORF">O6R09_02330</name>
</gene>
<sequence>MSTSVSAAPTGSYMIKFAPQGTFFVTDTLENEVSDVSKDRIWTGQQYNYTDPSAFYYKVD</sequence>
<proteinExistence type="predicted"/>
<organism evidence="1 2">
    <name type="scientific">Streptococcus alactolyticus</name>
    <dbReference type="NCBI Taxonomy" id="29389"/>
    <lineage>
        <taxon>Bacteria</taxon>
        <taxon>Bacillati</taxon>
        <taxon>Bacillota</taxon>
        <taxon>Bacilli</taxon>
        <taxon>Lactobacillales</taxon>
        <taxon>Streptococcaceae</taxon>
        <taxon>Streptococcus</taxon>
    </lineage>
</organism>
<reference evidence="1 2" key="1">
    <citation type="submission" date="2022-12" db="EMBL/GenBank/DDBJ databases">
        <title>Streptococcus alactolyticus LGM, complete genome.</title>
        <authorList>
            <person name="Liu Z."/>
            <person name="Mu C."/>
            <person name="Zhu W."/>
        </authorList>
    </citation>
    <scope>NUCLEOTIDE SEQUENCE [LARGE SCALE GENOMIC DNA]</scope>
    <source>
        <strain evidence="1 2">LGM</strain>
    </source>
</reference>
<name>A0ABY7LYY0_STRAY</name>
<keyword evidence="2" id="KW-1185">Reference proteome</keyword>
<accession>A0ABY7LYY0</accession>
<protein>
    <recommendedName>
        <fullName evidence="3">N-acetylmuramoyl-L-alanine amidase</fullName>
    </recommendedName>
</protein>
<dbReference type="Proteomes" id="UP001212085">
    <property type="component" value="Chromosome"/>
</dbReference>
<evidence type="ECO:0008006" key="3">
    <source>
        <dbReference type="Google" id="ProtNLM"/>
    </source>
</evidence>
<evidence type="ECO:0000313" key="1">
    <source>
        <dbReference type="EMBL" id="WBB06783.1"/>
    </source>
</evidence>
<dbReference type="RefSeq" id="WP_235280866.1">
    <property type="nucleotide sequence ID" value="NZ_CP114883.1"/>
</dbReference>
<dbReference type="EMBL" id="CP114883">
    <property type="protein sequence ID" value="WBB06783.1"/>
    <property type="molecule type" value="Genomic_DNA"/>
</dbReference>
<evidence type="ECO:0000313" key="2">
    <source>
        <dbReference type="Proteomes" id="UP001212085"/>
    </source>
</evidence>